<dbReference type="RefSeq" id="WP_303681090.1">
    <property type="nucleotide sequence ID" value="NZ_LVWG01000018.1"/>
</dbReference>
<accession>A0A165M543</accession>
<feature type="binding site" evidence="7">
    <location>
        <position position="24"/>
    </location>
    <ligand>
        <name>substrate</name>
    </ligand>
</feature>
<dbReference type="Gene3D" id="3.40.50.1000">
    <property type="entry name" value="HAD superfamily/HAD-like"/>
    <property type="match status" value="1"/>
</dbReference>
<feature type="binding site" evidence="7">
    <location>
        <position position="115"/>
    </location>
    <ligand>
        <name>Mg(2+)</name>
        <dbReference type="ChEBI" id="CHEBI:18420"/>
    </ligand>
</feature>
<evidence type="ECO:0000256" key="3">
    <source>
        <dbReference type="ARBA" id="ARBA00011881"/>
    </source>
</evidence>
<keyword evidence="6 7" id="KW-0460">Magnesium</keyword>
<dbReference type="PANTHER" id="PTHR21485:SF3">
    <property type="entry name" value="N-ACYLNEURAMINATE CYTIDYLYLTRANSFERASE"/>
    <property type="match status" value="1"/>
</dbReference>
<dbReference type="CDD" id="cd01630">
    <property type="entry name" value="HAD_KDO-like"/>
    <property type="match status" value="1"/>
</dbReference>
<organism evidence="8 9">
    <name type="scientific">Pelodictyon luteolum</name>
    <dbReference type="NCBI Taxonomy" id="1100"/>
    <lineage>
        <taxon>Bacteria</taxon>
        <taxon>Pseudomonadati</taxon>
        <taxon>Chlorobiota</taxon>
        <taxon>Chlorobiia</taxon>
        <taxon>Chlorobiales</taxon>
        <taxon>Chlorobiaceae</taxon>
        <taxon>Chlorobium/Pelodictyon group</taxon>
        <taxon>Pelodictyon</taxon>
    </lineage>
</organism>
<comment type="cofactor">
    <cofactor evidence="1 7">
        <name>Mg(2+)</name>
        <dbReference type="ChEBI" id="CHEBI:18420"/>
    </cofactor>
</comment>
<keyword evidence="4 7" id="KW-0479">Metal-binding</keyword>
<evidence type="ECO:0000256" key="7">
    <source>
        <dbReference type="PIRSR" id="PIRSR006118-2"/>
    </source>
</evidence>
<keyword evidence="5" id="KW-0378">Hydrolase</keyword>
<proteinExistence type="inferred from homology"/>
<dbReference type="Proteomes" id="UP000076481">
    <property type="component" value="Unassembled WGS sequence"/>
</dbReference>
<dbReference type="EMBL" id="LVWG01000018">
    <property type="protein sequence ID" value="KZK74823.1"/>
    <property type="molecule type" value="Genomic_DNA"/>
</dbReference>
<dbReference type="InterPro" id="IPR050793">
    <property type="entry name" value="CMP-NeuNAc_synthase"/>
</dbReference>
<dbReference type="GO" id="GO:0046872">
    <property type="term" value="F:metal ion binding"/>
    <property type="evidence" value="ECO:0007669"/>
    <property type="project" value="UniProtKB-KW"/>
</dbReference>
<comment type="caution">
    <text evidence="8">The sequence shown here is derived from an EMBL/GenBank/DDBJ whole genome shotgun (WGS) entry which is preliminary data.</text>
</comment>
<dbReference type="NCBIfam" id="TIGR01670">
    <property type="entry name" value="KdsC-phosphatas"/>
    <property type="match status" value="1"/>
</dbReference>
<evidence type="ECO:0000313" key="9">
    <source>
        <dbReference type="Proteomes" id="UP000076481"/>
    </source>
</evidence>
<dbReference type="InterPro" id="IPR010023">
    <property type="entry name" value="KdsC_fam"/>
</dbReference>
<evidence type="ECO:0000256" key="5">
    <source>
        <dbReference type="ARBA" id="ARBA00022801"/>
    </source>
</evidence>
<dbReference type="SFLD" id="SFLDG01136">
    <property type="entry name" value="C1.6:_Phosphoserine_Phosphatas"/>
    <property type="match status" value="1"/>
</dbReference>
<gene>
    <name evidence="8" type="ORF">A3K90_06135</name>
</gene>
<evidence type="ECO:0000256" key="6">
    <source>
        <dbReference type="ARBA" id="ARBA00022842"/>
    </source>
</evidence>
<evidence type="ECO:0000256" key="4">
    <source>
        <dbReference type="ARBA" id="ARBA00022723"/>
    </source>
</evidence>
<protein>
    <submittedName>
        <fullName evidence="8">3-deoxy-D-manno-octulosonate 8-phosphate phosphatase</fullName>
    </submittedName>
</protein>
<evidence type="ECO:0000256" key="2">
    <source>
        <dbReference type="ARBA" id="ARBA00005893"/>
    </source>
</evidence>
<dbReference type="PIRSF" id="PIRSF006118">
    <property type="entry name" value="KDO8-P_Ptase"/>
    <property type="match status" value="1"/>
</dbReference>
<reference evidence="8 9" key="1">
    <citation type="submission" date="2016-03" db="EMBL/GenBank/DDBJ databases">
        <title>Speciation and ecological success in dimly lit waters: horizontal gene transfer in a green sulfur bacteria bloom unveiled by metagenomic assembly.</title>
        <authorList>
            <person name="Llorens-Mares T."/>
            <person name="Liu Z."/>
            <person name="Allen L.Z."/>
            <person name="Rusch D.B."/>
            <person name="Craig M.T."/>
            <person name="Dupont C.L."/>
            <person name="Bryant D.A."/>
            <person name="Casamayor E.O."/>
        </authorList>
    </citation>
    <scope>NUCLEOTIDE SEQUENCE [LARGE SCALE GENOMIC DNA]</scope>
    <source>
        <strain evidence="8">CIII</strain>
    </source>
</reference>
<dbReference type="PANTHER" id="PTHR21485">
    <property type="entry name" value="HAD SUPERFAMILY MEMBERS CMAS AND KDSC"/>
    <property type="match status" value="1"/>
</dbReference>
<dbReference type="GO" id="GO:0016788">
    <property type="term" value="F:hydrolase activity, acting on ester bonds"/>
    <property type="evidence" value="ECO:0007669"/>
    <property type="project" value="InterPro"/>
</dbReference>
<comment type="subunit">
    <text evidence="3">Homotetramer.</text>
</comment>
<comment type="similarity">
    <text evidence="2">Belongs to the KdsC family.</text>
</comment>
<evidence type="ECO:0000256" key="1">
    <source>
        <dbReference type="ARBA" id="ARBA00001946"/>
    </source>
</evidence>
<dbReference type="SUPFAM" id="SSF56784">
    <property type="entry name" value="HAD-like"/>
    <property type="match status" value="1"/>
</dbReference>
<dbReference type="InterPro" id="IPR036412">
    <property type="entry name" value="HAD-like_sf"/>
</dbReference>
<sequence length="172" mass="18854">MLSLPFATLATRAAQVRLVISDNDGVFTDNGVYYSESGEVMKRYSIRDGMGVERLRLHGIDTAVMTGEVSPSIRKRAEKLGMTRLYLGVKDKRAMLEGVLMETGLQLSELAYIGDDVNDVEIMEAIAAEGLVACPGDATSFVEPLVHYRAAANGGYGAFRDFAEWLLRLRSL</sequence>
<name>A0A165M543_PELLU</name>
<dbReference type="InterPro" id="IPR023214">
    <property type="entry name" value="HAD_sf"/>
</dbReference>
<evidence type="ECO:0000313" key="8">
    <source>
        <dbReference type="EMBL" id="KZK74823.1"/>
    </source>
</evidence>
<dbReference type="SFLD" id="SFLDG01138">
    <property type="entry name" value="C1.6.2:_Deoxy-d-mannose-octulo"/>
    <property type="match status" value="1"/>
</dbReference>
<dbReference type="GO" id="GO:0008781">
    <property type="term" value="F:N-acylneuraminate cytidylyltransferase activity"/>
    <property type="evidence" value="ECO:0007669"/>
    <property type="project" value="TreeGrafter"/>
</dbReference>
<dbReference type="AlphaFoldDB" id="A0A165M543"/>
<dbReference type="SFLD" id="SFLDS00003">
    <property type="entry name" value="Haloacid_Dehalogenase"/>
    <property type="match status" value="1"/>
</dbReference>
<feature type="binding site" evidence="7">
    <location>
        <position position="22"/>
    </location>
    <ligand>
        <name>Mg(2+)</name>
        <dbReference type="ChEBI" id="CHEBI:18420"/>
    </ligand>
</feature>